<proteinExistence type="predicted"/>
<gene>
    <name evidence="1" type="ORF">Hyperionvirus5_56</name>
</gene>
<protein>
    <submittedName>
        <fullName evidence="1">Uncharacterized protein</fullName>
    </submittedName>
</protein>
<sequence>MKYPQTYFIHDNGGLPFKVIINNNTVLIHKMKNYNEAISEYIYEATPFLTFNPKTIFIGHSPSTKMTIFSGGHGPDFDGNSILLHMEDLNYIYIGESIFSFNSYAQITNYVSPVGNNDVPYPYAIDCSANIYLLIENVVLKHNPKRETQIQKYDDPYSYYYDYNLITSDEGLIPPKHPKTSQYIKRFFIGEEEYTLRYVTDPQKNYDRSTSGGKKIYFQDASNKKTELTKQMYINLMNSFAADQSYEPIKNKIVLQKRFGG</sequence>
<accession>A0A3G5A7J8</accession>
<name>A0A3G5A7J8_9VIRU</name>
<dbReference type="EMBL" id="MK072387">
    <property type="protein sequence ID" value="AYV83250.1"/>
    <property type="molecule type" value="Genomic_DNA"/>
</dbReference>
<reference evidence="1" key="1">
    <citation type="submission" date="2018-10" db="EMBL/GenBank/DDBJ databases">
        <title>Hidden diversity of soil giant viruses.</title>
        <authorList>
            <person name="Schulz F."/>
            <person name="Alteio L."/>
            <person name="Goudeau D."/>
            <person name="Ryan E.M."/>
            <person name="Malmstrom R.R."/>
            <person name="Blanchard J."/>
            <person name="Woyke T."/>
        </authorList>
    </citation>
    <scope>NUCLEOTIDE SEQUENCE</scope>
    <source>
        <strain evidence="1">HYV1</strain>
    </source>
</reference>
<organism evidence="1">
    <name type="scientific">Hyperionvirus sp</name>
    <dbReference type="NCBI Taxonomy" id="2487770"/>
    <lineage>
        <taxon>Viruses</taxon>
        <taxon>Varidnaviria</taxon>
        <taxon>Bamfordvirae</taxon>
        <taxon>Nucleocytoviricota</taxon>
        <taxon>Megaviricetes</taxon>
        <taxon>Imitervirales</taxon>
        <taxon>Mimiviridae</taxon>
        <taxon>Klosneuvirinae</taxon>
    </lineage>
</organism>
<evidence type="ECO:0000313" key="1">
    <source>
        <dbReference type="EMBL" id="AYV83250.1"/>
    </source>
</evidence>